<organism evidence="1 2">
    <name type="scientific">Planococcus antarcticus DSM 14505</name>
    <dbReference type="NCBI Taxonomy" id="1185653"/>
    <lineage>
        <taxon>Bacteria</taxon>
        <taxon>Bacillati</taxon>
        <taxon>Bacillota</taxon>
        <taxon>Bacilli</taxon>
        <taxon>Bacillales</taxon>
        <taxon>Caryophanaceae</taxon>
        <taxon>Planococcus</taxon>
    </lineage>
</organism>
<protein>
    <recommendedName>
        <fullName evidence="3">Transposase</fullName>
    </recommendedName>
</protein>
<sequence>MKVNEAEWKVFQWLRKVFHRFGMYVKEFGMYIQKNGKKTQVHKEFMAITDFFHHAPYNK</sequence>
<proteinExistence type="predicted"/>
<keyword evidence="2" id="KW-1185">Reference proteome</keyword>
<evidence type="ECO:0008006" key="3">
    <source>
        <dbReference type="Google" id="ProtNLM"/>
    </source>
</evidence>
<dbReference type="Proteomes" id="UP000092661">
    <property type="component" value="Chromosome"/>
</dbReference>
<name>A0ABM6D492_9BACL</name>
<reference evidence="1" key="1">
    <citation type="submission" date="2016-10" db="EMBL/GenBank/DDBJ databases">
        <authorList>
            <person name="See-Too W.S."/>
        </authorList>
    </citation>
    <scope>NUCLEOTIDE SEQUENCE</scope>
    <source>
        <strain evidence="1">DSM 14505</strain>
    </source>
</reference>
<gene>
    <name evidence="1" type="ORF">BBH88_07760</name>
</gene>
<dbReference type="EMBL" id="CP016534">
    <property type="protein sequence ID" value="ANU10204.1"/>
    <property type="molecule type" value="Genomic_DNA"/>
</dbReference>
<evidence type="ECO:0000313" key="2">
    <source>
        <dbReference type="Proteomes" id="UP000092661"/>
    </source>
</evidence>
<dbReference type="RefSeq" id="WP_040852941.1">
    <property type="nucleotide sequence ID" value="NZ_AJYB01000081.1"/>
</dbReference>
<evidence type="ECO:0000313" key="1">
    <source>
        <dbReference type="EMBL" id="ANU10204.1"/>
    </source>
</evidence>
<accession>A0ABM6D492</accession>